<dbReference type="Proteomes" id="UP000309997">
    <property type="component" value="Unassembled WGS sequence"/>
</dbReference>
<sequence length="149" mass="16759">MKYHSNHYQLLKLQEQNFLNHPHRPLSQRVRSFIHHHYRIRKPRNGAPTSWDHHQHLMSTLTTGKLPYGLPLSTNKSIMKAGPSVPEAAWGNLTARALTEGGFESLFILIFETDPSEKLEKTSACYLSTSTGPVAGSLYLSICSSGFLQ</sequence>
<gene>
    <name evidence="1" type="ORF">D5086_007299</name>
</gene>
<keyword evidence="2" id="KW-1185">Reference proteome</keyword>
<comment type="caution">
    <text evidence="1">The sequence shown here is derived from an EMBL/GenBank/DDBJ whole genome shotgun (WGS) entry which is preliminary data.</text>
</comment>
<protein>
    <submittedName>
        <fullName evidence="1">Uncharacterized protein</fullName>
    </submittedName>
</protein>
<evidence type="ECO:0000313" key="2">
    <source>
        <dbReference type="Proteomes" id="UP000309997"/>
    </source>
</evidence>
<proteinExistence type="predicted"/>
<evidence type="ECO:0000313" key="1">
    <source>
        <dbReference type="EMBL" id="KAL3599381.1"/>
    </source>
</evidence>
<accession>A0ACC4CNF1</accession>
<dbReference type="EMBL" id="RCHU02000003">
    <property type="protein sequence ID" value="KAL3599381.1"/>
    <property type="molecule type" value="Genomic_DNA"/>
</dbReference>
<organism evidence="1 2">
    <name type="scientific">Populus alba</name>
    <name type="common">White poplar</name>
    <dbReference type="NCBI Taxonomy" id="43335"/>
    <lineage>
        <taxon>Eukaryota</taxon>
        <taxon>Viridiplantae</taxon>
        <taxon>Streptophyta</taxon>
        <taxon>Embryophyta</taxon>
        <taxon>Tracheophyta</taxon>
        <taxon>Spermatophyta</taxon>
        <taxon>Magnoliopsida</taxon>
        <taxon>eudicotyledons</taxon>
        <taxon>Gunneridae</taxon>
        <taxon>Pentapetalae</taxon>
        <taxon>rosids</taxon>
        <taxon>fabids</taxon>
        <taxon>Malpighiales</taxon>
        <taxon>Salicaceae</taxon>
        <taxon>Saliceae</taxon>
        <taxon>Populus</taxon>
    </lineage>
</organism>
<name>A0ACC4CNF1_POPAL</name>
<reference evidence="1 2" key="1">
    <citation type="journal article" date="2024" name="Plant Biotechnol. J.">
        <title>Genome and CRISPR/Cas9 system of a widespread forest tree (Populus alba) in the world.</title>
        <authorList>
            <person name="Liu Y.J."/>
            <person name="Jiang P.F."/>
            <person name="Han X.M."/>
            <person name="Li X.Y."/>
            <person name="Wang H.M."/>
            <person name="Wang Y.J."/>
            <person name="Wang X.X."/>
            <person name="Zeng Q.Y."/>
        </authorList>
    </citation>
    <scope>NUCLEOTIDE SEQUENCE [LARGE SCALE GENOMIC DNA]</scope>
    <source>
        <strain evidence="2">cv. PAL-ZL1</strain>
    </source>
</reference>